<dbReference type="PANTHER" id="PTHR30595">
    <property type="entry name" value="GLPR-RELATED TRANSCRIPTIONAL REPRESSOR"/>
    <property type="match status" value="1"/>
</dbReference>
<feature type="domain" description="Schlafen AlbA-2" evidence="2">
    <location>
        <begin position="116"/>
        <end position="251"/>
    </location>
</feature>
<evidence type="ECO:0000256" key="1">
    <source>
        <dbReference type="SAM" id="Phobius"/>
    </source>
</evidence>
<dbReference type="InterPro" id="IPR038461">
    <property type="entry name" value="Schlafen_AlbA_2_dom_sf"/>
</dbReference>
<evidence type="ECO:0000259" key="2">
    <source>
        <dbReference type="Pfam" id="PF04326"/>
    </source>
</evidence>
<reference evidence="3" key="1">
    <citation type="submission" date="2018-06" db="EMBL/GenBank/DDBJ databases">
        <authorList>
            <person name="Zhirakovskaya E."/>
        </authorList>
    </citation>
    <scope>NUCLEOTIDE SEQUENCE</scope>
</reference>
<sequence>MKFSISESKGILIKHSLLGGFVGIIFLHPLTMAIYWFEFHPDIPNVPTVWHFIMLRMRNAFHIDMLPMTLVFIFTGSVFGIISGLFSRSLLIKDRLISLCEYELGGDIDSIVKSGENQSTEFKSSARWDLHTGQVDKRIEYAIAKTIAAFQNYKGGNLLIGIDDTGKVIGIENDYKTLKRSSKDGFEIFLMTLIKDRMGAAACPFVHVIFKKVEGKDVCRVIVEPANQPIYVKDKGLAKFFLRTGNSTRELDAEQAHKHITSRWP</sequence>
<dbReference type="AlphaFoldDB" id="A0A3B1BVZ5"/>
<dbReference type="Pfam" id="PF04326">
    <property type="entry name" value="SLFN_AlbA_2"/>
    <property type="match status" value="1"/>
</dbReference>
<keyword evidence="1" id="KW-0812">Transmembrane</keyword>
<dbReference type="Gene3D" id="3.30.950.30">
    <property type="entry name" value="Schlafen, AAA domain"/>
    <property type="match status" value="1"/>
</dbReference>
<protein>
    <recommendedName>
        <fullName evidence="2">Schlafen AlbA-2 domain-containing protein</fullName>
    </recommendedName>
</protein>
<evidence type="ECO:0000313" key="3">
    <source>
        <dbReference type="EMBL" id="VAX16074.1"/>
    </source>
</evidence>
<feature type="transmembrane region" description="Helical" evidence="1">
    <location>
        <begin position="12"/>
        <end position="37"/>
    </location>
</feature>
<keyword evidence="1" id="KW-1133">Transmembrane helix</keyword>
<dbReference type="PANTHER" id="PTHR30595:SF6">
    <property type="entry name" value="SCHLAFEN ALBA-2 DOMAIN-CONTAINING PROTEIN"/>
    <property type="match status" value="1"/>
</dbReference>
<proteinExistence type="predicted"/>
<gene>
    <name evidence="3" type="ORF">MNBD_NITROSPINAE02-73</name>
</gene>
<accession>A0A3B1BVZ5</accession>
<dbReference type="InterPro" id="IPR007421">
    <property type="entry name" value="Schlafen_AlbA_2_dom"/>
</dbReference>
<name>A0A3B1BVZ5_9ZZZZ</name>
<organism evidence="3">
    <name type="scientific">hydrothermal vent metagenome</name>
    <dbReference type="NCBI Taxonomy" id="652676"/>
    <lineage>
        <taxon>unclassified sequences</taxon>
        <taxon>metagenomes</taxon>
        <taxon>ecological metagenomes</taxon>
    </lineage>
</organism>
<dbReference type="EMBL" id="UOGE01000003">
    <property type="protein sequence ID" value="VAX16074.1"/>
    <property type="molecule type" value="Genomic_DNA"/>
</dbReference>
<feature type="transmembrane region" description="Helical" evidence="1">
    <location>
        <begin position="65"/>
        <end position="86"/>
    </location>
</feature>
<keyword evidence="1" id="KW-0472">Membrane</keyword>